<dbReference type="PANTHER" id="PTHR47655">
    <property type="entry name" value="QUINIC ACID UTILIZATION ACTIVATOR"/>
    <property type="match status" value="1"/>
</dbReference>
<dbReference type="CDD" id="cd12148">
    <property type="entry name" value="fungal_TF_MHR"/>
    <property type="match status" value="1"/>
</dbReference>
<proteinExistence type="predicted"/>
<dbReference type="PANTHER" id="PTHR47655:SF2">
    <property type="entry name" value="QUINIC ACID UTILIZATION ACTIVATOR"/>
    <property type="match status" value="1"/>
</dbReference>
<name>A0A364N9L9_STELY</name>
<dbReference type="EMBL" id="QGDH01000028">
    <property type="protein sequence ID" value="RAR13972.1"/>
    <property type="molecule type" value="Genomic_DNA"/>
</dbReference>
<feature type="compositionally biased region" description="Polar residues" evidence="1">
    <location>
        <begin position="73"/>
        <end position="89"/>
    </location>
</feature>
<reference evidence="3" key="1">
    <citation type="submission" date="2018-05" db="EMBL/GenBank/DDBJ databases">
        <title>Draft genome sequence of Stemphylium lycopersici strain CIDEFI 213.</title>
        <authorList>
            <person name="Medina R."/>
            <person name="Franco M.E.E."/>
            <person name="Lucentini C.G."/>
            <person name="Saparrat M.C.N."/>
            <person name="Balatti P.A."/>
        </authorList>
    </citation>
    <scope>NUCLEOTIDE SEQUENCE [LARGE SCALE GENOMIC DNA]</scope>
    <source>
        <strain evidence="3">CIDEFI 213</strain>
    </source>
</reference>
<comment type="caution">
    <text evidence="2">The sequence shown here is derived from an EMBL/GenBank/DDBJ whole genome shotgun (WGS) entry which is preliminary data.</text>
</comment>
<accession>A0A364N9L9</accession>
<evidence type="ECO:0000313" key="2">
    <source>
        <dbReference type="EMBL" id="RAR13972.1"/>
    </source>
</evidence>
<dbReference type="GO" id="GO:0045944">
    <property type="term" value="P:positive regulation of transcription by RNA polymerase II"/>
    <property type="evidence" value="ECO:0007669"/>
    <property type="project" value="TreeGrafter"/>
</dbReference>
<dbReference type="InterPro" id="IPR052783">
    <property type="entry name" value="Metabolic/Drug-Res_Regulator"/>
</dbReference>
<dbReference type="AlphaFoldDB" id="A0A364N9L9"/>
<gene>
    <name evidence="2" type="ORF">DDE83_002704</name>
</gene>
<keyword evidence="3" id="KW-1185">Reference proteome</keyword>
<evidence type="ECO:0000313" key="3">
    <source>
        <dbReference type="Proteomes" id="UP000249619"/>
    </source>
</evidence>
<dbReference type="OrthoDB" id="3364175at2759"/>
<dbReference type="GO" id="GO:0003700">
    <property type="term" value="F:DNA-binding transcription factor activity"/>
    <property type="evidence" value="ECO:0007669"/>
    <property type="project" value="TreeGrafter"/>
</dbReference>
<dbReference type="Proteomes" id="UP000249619">
    <property type="component" value="Unassembled WGS sequence"/>
</dbReference>
<sequence>MESVVYNQLTQENTVLLARGTKDSNRLYKSWTKSRYCRDITKVLAGEHIGVEEDGPPSSDGDSEIDTEDATLLQTTPKTQSRQSTSWASGPSHAPQETAGPSLSELRSPDMQQPGPRSVLTPLPADCWKLFETYCTYTQCWLPIANKLEILKLSYSYPEQGLELSADMPNSGSHAEMWSIFALGSIQHESSPAQNDVRDESSQRLYDVARLLVPNELGKFHLDHADLAWMGRIEEDGMEEWQPWSGHLNLAPARQQSSPTLSLSTFNALLELVDILGSTARPPSAPNFLHEMIGRLEVWKSSLPQKLDYIRKDSNSTPMTPPALLLRLIYSVTALALVPSQSWLEQTLDVLSTLQGQLGPARMPAVVVCLLKSIERSSSSLHLDQTVHRRMCKLFVDLDQSSGKTKDAAANAQAISDSRKGTSPNVPNMLQASPTSFVQQIGGPFVERYHRASDASTTLNSLLPNMNNTQPGHSQQPFNPFEYNMSGPVFDPQDPYQALISGDLGSFLDDFASEHGAKKLQNQPQFMENLGFSSEVSMADLLAADPGRFLPTASHFGPENNEESPQFPLSTFYEAS</sequence>
<organism evidence="2 3">
    <name type="scientific">Stemphylium lycopersici</name>
    <name type="common">Tomato gray leaf spot disease fungus</name>
    <name type="synonym">Thyrospora lycopersici</name>
    <dbReference type="NCBI Taxonomy" id="183478"/>
    <lineage>
        <taxon>Eukaryota</taxon>
        <taxon>Fungi</taxon>
        <taxon>Dikarya</taxon>
        <taxon>Ascomycota</taxon>
        <taxon>Pezizomycotina</taxon>
        <taxon>Dothideomycetes</taxon>
        <taxon>Pleosporomycetidae</taxon>
        <taxon>Pleosporales</taxon>
        <taxon>Pleosporineae</taxon>
        <taxon>Pleosporaceae</taxon>
        <taxon>Stemphylium</taxon>
    </lineage>
</organism>
<protein>
    <submittedName>
        <fullName evidence="2">Quinic acid utilization activator</fullName>
    </submittedName>
</protein>
<evidence type="ECO:0000256" key="1">
    <source>
        <dbReference type="SAM" id="MobiDB-lite"/>
    </source>
</evidence>
<feature type="region of interest" description="Disordered" evidence="1">
    <location>
        <begin position="73"/>
        <end position="118"/>
    </location>
</feature>